<proteinExistence type="predicted"/>
<feature type="chain" id="PRO_5014762582" description="DUF1176 domain-containing protein" evidence="2">
    <location>
        <begin position="19"/>
        <end position="187"/>
    </location>
</feature>
<evidence type="ECO:0000313" key="4">
    <source>
        <dbReference type="Proteomes" id="UP000234341"/>
    </source>
</evidence>
<gene>
    <name evidence="3" type="ORF">CYJ10_22675</name>
</gene>
<feature type="signal peptide" evidence="2">
    <location>
        <begin position="1"/>
        <end position="18"/>
    </location>
</feature>
<feature type="region of interest" description="Disordered" evidence="1">
    <location>
        <begin position="167"/>
        <end position="187"/>
    </location>
</feature>
<evidence type="ECO:0008006" key="5">
    <source>
        <dbReference type="Google" id="ProtNLM"/>
    </source>
</evidence>
<reference evidence="3 4" key="1">
    <citation type="submission" date="2017-12" db="EMBL/GenBank/DDBJ databases">
        <title>Genome sequence of the active heterotrophic nitrifier-denitrifier, Cupriavidus pauculus UM1.</title>
        <authorList>
            <person name="Putonti C."/>
            <person name="Castignetti D."/>
        </authorList>
    </citation>
    <scope>NUCLEOTIDE SEQUENCE [LARGE SCALE GENOMIC DNA]</scope>
    <source>
        <strain evidence="3 4">UM1</strain>
    </source>
</reference>
<keyword evidence="2" id="KW-0732">Signal</keyword>
<evidence type="ECO:0000256" key="1">
    <source>
        <dbReference type="SAM" id="MobiDB-lite"/>
    </source>
</evidence>
<comment type="caution">
    <text evidence="3">The sequence shown here is derived from an EMBL/GenBank/DDBJ whole genome shotgun (WGS) entry which is preliminary data.</text>
</comment>
<evidence type="ECO:0000256" key="2">
    <source>
        <dbReference type="SAM" id="SignalP"/>
    </source>
</evidence>
<evidence type="ECO:0000313" key="3">
    <source>
        <dbReference type="EMBL" id="PLP98309.1"/>
    </source>
</evidence>
<dbReference type="EMBL" id="PJRP01000012">
    <property type="protein sequence ID" value="PLP98309.1"/>
    <property type="molecule type" value="Genomic_DNA"/>
</dbReference>
<dbReference type="OrthoDB" id="8963609at2"/>
<dbReference type="AlphaFoldDB" id="A0A2N5C7X3"/>
<accession>A0A2N5C7X3</accession>
<organism evidence="3 4">
    <name type="scientific">Cupriavidus pauculus</name>
    <dbReference type="NCBI Taxonomy" id="82633"/>
    <lineage>
        <taxon>Bacteria</taxon>
        <taxon>Pseudomonadati</taxon>
        <taxon>Pseudomonadota</taxon>
        <taxon>Betaproteobacteria</taxon>
        <taxon>Burkholderiales</taxon>
        <taxon>Burkholderiaceae</taxon>
        <taxon>Cupriavidus</taxon>
    </lineage>
</organism>
<dbReference type="RefSeq" id="WP_101683699.1">
    <property type="nucleotide sequence ID" value="NZ_PJRP01000012.1"/>
</dbReference>
<name>A0A2N5C7X3_9BURK</name>
<protein>
    <recommendedName>
        <fullName evidence="5">DUF1176 domain-containing protein</fullName>
    </recommendedName>
</protein>
<dbReference type="Proteomes" id="UP000234341">
    <property type="component" value="Unassembled WGS sequence"/>
</dbReference>
<feature type="compositionally biased region" description="Pro residues" evidence="1">
    <location>
        <begin position="175"/>
        <end position="187"/>
    </location>
</feature>
<sequence length="187" mass="19915">MKKLILLAAVGLASVAQAQPTAGGVAAPLGLELGKTSCARLTPGPNRERTGTAPWAGGDAFELKRLERFNLPGLTRAVVNCDGQDLVTLVTLTFDRAALDDVTHKLDARYESKRKTEPNAQNGYAEWAASNGSLELLYARDGKQFTVAYWGKGAKARYFAYNGNSDKVQTTTPPTQAPAPAKVPAPL</sequence>